<keyword evidence="6 8" id="KW-1133">Transmembrane helix</keyword>
<evidence type="ECO:0000256" key="3">
    <source>
        <dbReference type="ARBA" id="ARBA00022448"/>
    </source>
</evidence>
<evidence type="ECO:0000256" key="4">
    <source>
        <dbReference type="ARBA" id="ARBA00022475"/>
    </source>
</evidence>
<dbReference type="EMBL" id="JBHLZU010000020">
    <property type="protein sequence ID" value="MFB9907339.1"/>
    <property type="molecule type" value="Genomic_DNA"/>
</dbReference>
<protein>
    <submittedName>
        <fullName evidence="10">MFS transporter</fullName>
    </submittedName>
</protein>
<feature type="transmembrane region" description="Helical" evidence="8">
    <location>
        <begin position="337"/>
        <end position="357"/>
    </location>
</feature>
<feature type="transmembrane region" description="Helical" evidence="8">
    <location>
        <begin position="134"/>
        <end position="155"/>
    </location>
</feature>
<evidence type="ECO:0000313" key="10">
    <source>
        <dbReference type="EMBL" id="MFB9907339.1"/>
    </source>
</evidence>
<sequence length="405" mass="40992">MAQSRNRRIGVAVLAAGLATFALLYAPQPVLPLLSAEYHLGPAAVSYAVSAATITLALAVLPMAALSEVVGRRPMMLGSVFAAVLIGLLLPLAPDFASLIALRAVQGVAVAGLPAVAMAYMAEEIGVSGLGAVMGLYVAGNTTGGMSGRLLAGVVGDVADWRYGLLAVAVLAALCAVAMAVLMPSSRAQVRQPMRLGSLFAGMRGATRDSGLYGPYAVAFLGMASTVAVYNVISFRLIAEPFLLTPGIAAMVFLGYLFGGAASATAGRLADRVGRPLVLLAALGVAVVGTLMTLPDNLFAVLPGIALLSAGFFAAHAVASSWIGARAVPESRAQASGVYLLAYYLGSSFGASVGGWAYGAGGWTPVALVNCGWLALAGLVVFRGRAAGRSVRRSEPAPASPATAR</sequence>
<keyword evidence="3" id="KW-0813">Transport</keyword>
<evidence type="ECO:0000256" key="7">
    <source>
        <dbReference type="ARBA" id="ARBA00023136"/>
    </source>
</evidence>
<reference evidence="10 11" key="1">
    <citation type="submission" date="2024-09" db="EMBL/GenBank/DDBJ databases">
        <authorList>
            <person name="Sun Q."/>
            <person name="Mori K."/>
        </authorList>
    </citation>
    <scope>NUCLEOTIDE SEQUENCE [LARGE SCALE GENOMIC DNA]</scope>
    <source>
        <strain evidence="10 11">TBRC 7907</strain>
    </source>
</reference>
<feature type="transmembrane region" description="Helical" evidence="8">
    <location>
        <begin position="300"/>
        <end position="325"/>
    </location>
</feature>
<dbReference type="Pfam" id="PF07690">
    <property type="entry name" value="MFS_1"/>
    <property type="match status" value="1"/>
</dbReference>
<gene>
    <name evidence="10" type="ORF">ACFFQA_25670</name>
</gene>
<keyword evidence="4" id="KW-1003">Cell membrane</keyword>
<dbReference type="CDD" id="cd17324">
    <property type="entry name" value="MFS_NepI_like"/>
    <property type="match status" value="1"/>
</dbReference>
<dbReference type="PROSITE" id="PS50850">
    <property type="entry name" value="MFS"/>
    <property type="match status" value="1"/>
</dbReference>
<dbReference type="PANTHER" id="PTHR43271">
    <property type="entry name" value="BLL2771 PROTEIN"/>
    <property type="match status" value="1"/>
</dbReference>
<evidence type="ECO:0000259" key="9">
    <source>
        <dbReference type="PROSITE" id="PS50850"/>
    </source>
</evidence>
<evidence type="ECO:0000256" key="2">
    <source>
        <dbReference type="ARBA" id="ARBA00008335"/>
    </source>
</evidence>
<evidence type="ECO:0000256" key="8">
    <source>
        <dbReference type="SAM" id="Phobius"/>
    </source>
</evidence>
<evidence type="ECO:0000256" key="5">
    <source>
        <dbReference type="ARBA" id="ARBA00022692"/>
    </source>
</evidence>
<evidence type="ECO:0000313" key="11">
    <source>
        <dbReference type="Proteomes" id="UP001589693"/>
    </source>
</evidence>
<evidence type="ECO:0000256" key="6">
    <source>
        <dbReference type="ARBA" id="ARBA00022989"/>
    </source>
</evidence>
<feature type="transmembrane region" description="Helical" evidence="8">
    <location>
        <begin position="100"/>
        <end position="122"/>
    </location>
</feature>
<dbReference type="Gene3D" id="1.20.1250.20">
    <property type="entry name" value="MFS general substrate transporter like domains"/>
    <property type="match status" value="1"/>
</dbReference>
<feature type="transmembrane region" description="Helical" evidence="8">
    <location>
        <begin position="277"/>
        <end position="294"/>
    </location>
</feature>
<accession>A0ABV6A4W9</accession>
<proteinExistence type="inferred from homology"/>
<keyword evidence="7 8" id="KW-0472">Membrane</keyword>
<feature type="transmembrane region" description="Helical" evidence="8">
    <location>
        <begin position="245"/>
        <end position="265"/>
    </location>
</feature>
<comment type="caution">
    <text evidence="10">The sequence shown here is derived from an EMBL/GenBank/DDBJ whole genome shotgun (WGS) entry which is preliminary data.</text>
</comment>
<dbReference type="PROSITE" id="PS00216">
    <property type="entry name" value="SUGAR_TRANSPORT_1"/>
    <property type="match status" value="1"/>
</dbReference>
<comment type="subcellular location">
    <subcellularLocation>
        <location evidence="1">Cell membrane</location>
        <topology evidence="1">Multi-pass membrane protein</topology>
    </subcellularLocation>
</comment>
<feature type="transmembrane region" description="Helical" evidence="8">
    <location>
        <begin position="363"/>
        <end position="382"/>
    </location>
</feature>
<keyword evidence="5 8" id="KW-0812">Transmembrane</keyword>
<dbReference type="RefSeq" id="WP_377857273.1">
    <property type="nucleotide sequence ID" value="NZ_JBHLZU010000020.1"/>
</dbReference>
<dbReference type="InterPro" id="IPR011701">
    <property type="entry name" value="MFS"/>
</dbReference>
<feature type="transmembrane region" description="Helical" evidence="8">
    <location>
        <begin position="213"/>
        <end position="233"/>
    </location>
</feature>
<dbReference type="PANTHER" id="PTHR43271:SF1">
    <property type="entry name" value="INNER MEMBRANE TRANSPORT PROTEIN YNFM"/>
    <property type="match status" value="1"/>
</dbReference>
<dbReference type="InterPro" id="IPR020846">
    <property type="entry name" value="MFS_dom"/>
</dbReference>
<keyword evidence="11" id="KW-1185">Reference proteome</keyword>
<dbReference type="Proteomes" id="UP001589693">
    <property type="component" value="Unassembled WGS sequence"/>
</dbReference>
<comment type="similarity">
    <text evidence="2">Belongs to the major facilitator superfamily.</text>
</comment>
<organism evidence="10 11">
    <name type="scientific">Allokutzneria oryzae</name>
    <dbReference type="NCBI Taxonomy" id="1378989"/>
    <lineage>
        <taxon>Bacteria</taxon>
        <taxon>Bacillati</taxon>
        <taxon>Actinomycetota</taxon>
        <taxon>Actinomycetes</taxon>
        <taxon>Pseudonocardiales</taxon>
        <taxon>Pseudonocardiaceae</taxon>
        <taxon>Allokutzneria</taxon>
    </lineage>
</organism>
<feature type="transmembrane region" description="Helical" evidence="8">
    <location>
        <begin position="161"/>
        <end position="182"/>
    </location>
</feature>
<dbReference type="InterPro" id="IPR005829">
    <property type="entry name" value="Sugar_transporter_CS"/>
</dbReference>
<feature type="domain" description="Major facilitator superfamily (MFS) profile" evidence="9">
    <location>
        <begin position="8"/>
        <end position="389"/>
    </location>
</feature>
<name>A0ABV6A4W9_9PSEU</name>
<evidence type="ECO:0000256" key="1">
    <source>
        <dbReference type="ARBA" id="ARBA00004651"/>
    </source>
</evidence>
<dbReference type="SUPFAM" id="SSF103473">
    <property type="entry name" value="MFS general substrate transporter"/>
    <property type="match status" value="1"/>
</dbReference>
<feature type="transmembrane region" description="Helical" evidence="8">
    <location>
        <begin position="42"/>
        <end position="64"/>
    </location>
</feature>
<feature type="transmembrane region" description="Helical" evidence="8">
    <location>
        <begin position="76"/>
        <end position="94"/>
    </location>
</feature>
<dbReference type="InterPro" id="IPR036259">
    <property type="entry name" value="MFS_trans_sf"/>
</dbReference>